<dbReference type="eggNOG" id="COG2207">
    <property type="taxonomic scope" value="Bacteria"/>
</dbReference>
<reference evidence="1 2" key="1">
    <citation type="journal article" date="2011" name="Stand. Genomic Sci.">
        <title>Non-contiguous finished genome sequence and contextual data of the filamentous soil bacterium Ktedonobacter racemifer type strain (SOSP1-21).</title>
        <authorList>
            <person name="Chang Y.J."/>
            <person name="Land M."/>
            <person name="Hauser L."/>
            <person name="Chertkov O."/>
            <person name="Del Rio T.G."/>
            <person name="Nolan M."/>
            <person name="Copeland A."/>
            <person name="Tice H."/>
            <person name="Cheng J.F."/>
            <person name="Lucas S."/>
            <person name="Han C."/>
            <person name="Goodwin L."/>
            <person name="Pitluck S."/>
            <person name="Ivanova N."/>
            <person name="Ovchinikova G."/>
            <person name="Pati A."/>
            <person name="Chen A."/>
            <person name="Palaniappan K."/>
            <person name="Mavromatis K."/>
            <person name="Liolios K."/>
            <person name="Brettin T."/>
            <person name="Fiebig A."/>
            <person name="Rohde M."/>
            <person name="Abt B."/>
            <person name="Goker M."/>
            <person name="Detter J.C."/>
            <person name="Woyke T."/>
            <person name="Bristow J."/>
            <person name="Eisen J.A."/>
            <person name="Markowitz V."/>
            <person name="Hugenholtz P."/>
            <person name="Kyrpides N.C."/>
            <person name="Klenk H.P."/>
            <person name="Lapidus A."/>
        </authorList>
    </citation>
    <scope>NUCLEOTIDE SEQUENCE [LARGE SCALE GENOMIC DNA]</scope>
    <source>
        <strain evidence="2">DSM 44963</strain>
    </source>
</reference>
<organism evidence="1 2">
    <name type="scientific">Ktedonobacter racemifer DSM 44963</name>
    <dbReference type="NCBI Taxonomy" id="485913"/>
    <lineage>
        <taxon>Bacteria</taxon>
        <taxon>Bacillati</taxon>
        <taxon>Chloroflexota</taxon>
        <taxon>Ktedonobacteria</taxon>
        <taxon>Ktedonobacterales</taxon>
        <taxon>Ktedonobacteraceae</taxon>
        <taxon>Ktedonobacter</taxon>
    </lineage>
</organism>
<evidence type="ECO:0000313" key="1">
    <source>
        <dbReference type="EMBL" id="EFH84979.1"/>
    </source>
</evidence>
<comment type="caution">
    <text evidence="1">The sequence shown here is derived from an EMBL/GenBank/DDBJ whole genome shotgun (WGS) entry which is preliminary data.</text>
</comment>
<keyword evidence="2" id="KW-1185">Reference proteome</keyword>
<dbReference type="AlphaFoldDB" id="D6TXY3"/>
<dbReference type="EMBL" id="ADVG01000003">
    <property type="protein sequence ID" value="EFH84979.1"/>
    <property type="molecule type" value="Genomic_DNA"/>
</dbReference>
<accession>D6TXY3</accession>
<dbReference type="Proteomes" id="UP000004508">
    <property type="component" value="Unassembled WGS sequence"/>
</dbReference>
<dbReference type="STRING" id="485913.Krac_6110"/>
<sequence>MFLFEEDRGSDSPFVETIWRTQSESAGTFLSRAVSHWEIVVMQQHGRTGITVRGPETKATTAHCPPNAKFVGITFKLGACMPLLPTGDRLDGEVILPLATSKSFWLNGSAWQFPDYDNADTFVERLVRDGLLIREPIVDAVLQKTSQKAPVIYPGDEWLFLVWGGLGGVGQ</sequence>
<name>D6TXY3_KTERA</name>
<evidence type="ECO:0000313" key="2">
    <source>
        <dbReference type="Proteomes" id="UP000004508"/>
    </source>
</evidence>
<proteinExistence type="predicted"/>
<protein>
    <submittedName>
        <fullName evidence="1">AraC family transcriptional regulator</fullName>
    </submittedName>
</protein>
<dbReference type="InParanoid" id="D6TXY3"/>
<gene>
    <name evidence="1" type="ORF">Krac_6110</name>
</gene>